<organism evidence="1 2">
    <name type="scientific">Streptomyces luteosporeus</name>
    <dbReference type="NCBI Taxonomy" id="173856"/>
    <lineage>
        <taxon>Bacteria</taxon>
        <taxon>Bacillati</taxon>
        <taxon>Actinomycetota</taxon>
        <taxon>Actinomycetes</taxon>
        <taxon>Kitasatosporales</taxon>
        <taxon>Streptomycetaceae</taxon>
        <taxon>Streptomyces</taxon>
    </lineage>
</organism>
<gene>
    <name evidence="1" type="ORF">GCM10010315_49870</name>
</gene>
<dbReference type="RefSeq" id="WP_344438124.1">
    <property type="nucleotide sequence ID" value="NZ_BAAASL010000022.1"/>
</dbReference>
<keyword evidence="2" id="KW-1185">Reference proteome</keyword>
<accession>A0ABN3U2Y0</accession>
<name>A0ABN3U2Y0_9ACTN</name>
<evidence type="ECO:0000313" key="1">
    <source>
        <dbReference type="EMBL" id="GAA2723141.1"/>
    </source>
</evidence>
<proteinExistence type="predicted"/>
<reference evidence="1 2" key="1">
    <citation type="journal article" date="2019" name="Int. J. Syst. Evol. Microbiol.">
        <title>The Global Catalogue of Microorganisms (GCM) 10K type strain sequencing project: providing services to taxonomists for standard genome sequencing and annotation.</title>
        <authorList>
            <consortium name="The Broad Institute Genomics Platform"/>
            <consortium name="The Broad Institute Genome Sequencing Center for Infectious Disease"/>
            <person name="Wu L."/>
            <person name="Ma J."/>
        </authorList>
    </citation>
    <scope>NUCLEOTIDE SEQUENCE [LARGE SCALE GENOMIC DNA]</scope>
    <source>
        <strain evidence="1 2">JCM 4542</strain>
    </source>
</reference>
<comment type="caution">
    <text evidence="1">The sequence shown here is derived from an EMBL/GenBank/DDBJ whole genome shotgun (WGS) entry which is preliminary data.</text>
</comment>
<sequence length="168" mass="18570">MSHAVEAVDAAASALHQGTWTPADLELSLARDFLAHRDALDPRLLPAMPPSPSPQGWVTQHVLWLEDVAQLADAFLAGWRPWLADGHMVALLTAYATLARTATPLAARLAQDWAAEWQAPPTQEQTTWWEEWHLPHEQRRELDALTDRLVMTGAVMVMALNSAENAGQ</sequence>
<protein>
    <submittedName>
        <fullName evidence="1">Uncharacterized protein</fullName>
    </submittedName>
</protein>
<evidence type="ECO:0000313" key="2">
    <source>
        <dbReference type="Proteomes" id="UP001500886"/>
    </source>
</evidence>
<dbReference type="Proteomes" id="UP001500886">
    <property type="component" value="Unassembled WGS sequence"/>
</dbReference>
<dbReference type="EMBL" id="BAAASL010000022">
    <property type="protein sequence ID" value="GAA2723141.1"/>
    <property type="molecule type" value="Genomic_DNA"/>
</dbReference>